<gene>
    <name evidence="1" type="ORF">SAMN02982922_2418</name>
</gene>
<keyword evidence="2" id="KW-1185">Reference proteome</keyword>
<name>A0A1X7NSP1_9HYPH</name>
<organism evidence="1 2">
    <name type="scientific">Mesorhizobium australicum</name>
    <dbReference type="NCBI Taxonomy" id="536018"/>
    <lineage>
        <taxon>Bacteria</taxon>
        <taxon>Pseudomonadati</taxon>
        <taxon>Pseudomonadota</taxon>
        <taxon>Alphaproteobacteria</taxon>
        <taxon>Hyphomicrobiales</taxon>
        <taxon>Phyllobacteriaceae</taxon>
        <taxon>Mesorhizobium</taxon>
    </lineage>
</organism>
<evidence type="ECO:0000313" key="2">
    <source>
        <dbReference type="Proteomes" id="UP000193083"/>
    </source>
</evidence>
<dbReference type="AlphaFoldDB" id="A0A1X7NSP1"/>
<dbReference type="RefSeq" id="WP_085464379.1">
    <property type="nucleotide sequence ID" value="NZ_FXBL01000004.1"/>
</dbReference>
<protein>
    <submittedName>
        <fullName evidence="1">Uncharacterized protein</fullName>
    </submittedName>
</protein>
<sequence>MTKPLRHDEIRLIIKPADAPADSTRPIPARVLQRTFSTVLRSLKVADAELHDKAHRSEFFISHLAMGSNEIGVFEQPRSASPMSSIDLFRQITGSIYRSEFERAAESENVAKSVVAVGKAVDIDFPAVALFPTDSIPLDGFFAKQADRLRQTMTTSGLKSLFFAGSAIGAFDGTLGEIDYRGPTWTGHLVLPGGGVQIECVFNRSMGEDAFNRYGNKRVSISGRAIYTGDSQLPERIEVKTIEEIPLAREAIDIRGSLSGKRYFGVRGNSDGKNLQ</sequence>
<accession>A0A1X7NSP1</accession>
<reference evidence="1 2" key="1">
    <citation type="submission" date="2017-04" db="EMBL/GenBank/DDBJ databases">
        <authorList>
            <person name="Afonso C.L."/>
            <person name="Miller P.J."/>
            <person name="Scott M.A."/>
            <person name="Spackman E."/>
            <person name="Goraichik I."/>
            <person name="Dimitrov K.M."/>
            <person name="Suarez D.L."/>
            <person name="Swayne D.E."/>
        </authorList>
    </citation>
    <scope>NUCLEOTIDE SEQUENCE [LARGE SCALE GENOMIC DNA]</scope>
    <source>
        <strain evidence="1 2">B5P</strain>
    </source>
</reference>
<proteinExistence type="predicted"/>
<evidence type="ECO:0000313" key="1">
    <source>
        <dbReference type="EMBL" id="SMH40774.1"/>
    </source>
</evidence>
<dbReference type="EMBL" id="FXBL01000004">
    <property type="protein sequence ID" value="SMH40774.1"/>
    <property type="molecule type" value="Genomic_DNA"/>
</dbReference>
<dbReference type="Proteomes" id="UP000193083">
    <property type="component" value="Unassembled WGS sequence"/>
</dbReference>